<dbReference type="SMART" id="SM00220">
    <property type="entry name" value="S_TKc"/>
    <property type="match status" value="1"/>
</dbReference>
<proteinExistence type="predicted"/>
<dbReference type="CDD" id="cd14016">
    <property type="entry name" value="STKc_CK1"/>
    <property type="match status" value="1"/>
</dbReference>
<dbReference type="PANTHER" id="PTHR11909">
    <property type="entry name" value="CASEIN KINASE-RELATED"/>
    <property type="match status" value="1"/>
</dbReference>
<dbReference type="InParanoid" id="G0QQZ3"/>
<evidence type="ECO:0000259" key="3">
    <source>
        <dbReference type="PROSITE" id="PS50011"/>
    </source>
</evidence>
<keyword evidence="5" id="KW-1185">Reference proteome</keyword>
<name>G0QQZ3_ICHMU</name>
<dbReference type="Pfam" id="PF00069">
    <property type="entry name" value="Pkinase"/>
    <property type="match status" value="1"/>
</dbReference>
<dbReference type="OrthoDB" id="5800476at2759"/>
<dbReference type="GO" id="GO:0004674">
    <property type="term" value="F:protein serine/threonine kinase activity"/>
    <property type="evidence" value="ECO:0007669"/>
    <property type="project" value="UniProtKB-EC"/>
</dbReference>
<protein>
    <recommendedName>
        <fullName evidence="2">Casein kinase I</fullName>
        <ecNumber evidence="1">2.7.11.1</ecNumber>
    </recommendedName>
</protein>
<dbReference type="EC" id="2.7.11.1" evidence="1"/>
<dbReference type="InterPro" id="IPR008271">
    <property type="entry name" value="Ser/Thr_kinase_AS"/>
</dbReference>
<dbReference type="PROSITE" id="PS50011">
    <property type="entry name" value="PROTEIN_KINASE_DOM"/>
    <property type="match status" value="1"/>
</dbReference>
<dbReference type="GeneID" id="14908524"/>
<reference evidence="4 5" key="1">
    <citation type="submission" date="2011-07" db="EMBL/GenBank/DDBJ databases">
        <authorList>
            <person name="Coyne R."/>
            <person name="Brami D."/>
            <person name="Johnson J."/>
            <person name="Hostetler J."/>
            <person name="Hannick L."/>
            <person name="Clark T."/>
            <person name="Cassidy-Hanley D."/>
            <person name="Inman J."/>
        </authorList>
    </citation>
    <scope>NUCLEOTIDE SEQUENCE [LARGE SCALE GENOMIC DNA]</scope>
    <source>
        <strain evidence="4 5">G5</strain>
    </source>
</reference>
<organism evidence="4 5">
    <name type="scientific">Ichthyophthirius multifiliis</name>
    <name type="common">White spot disease agent</name>
    <name type="synonym">Ich</name>
    <dbReference type="NCBI Taxonomy" id="5932"/>
    <lineage>
        <taxon>Eukaryota</taxon>
        <taxon>Sar</taxon>
        <taxon>Alveolata</taxon>
        <taxon>Ciliophora</taxon>
        <taxon>Intramacronucleata</taxon>
        <taxon>Oligohymenophorea</taxon>
        <taxon>Hymenostomatida</taxon>
        <taxon>Ophryoglenina</taxon>
        <taxon>Ichthyophthirius</taxon>
    </lineage>
</organism>
<dbReference type="SUPFAM" id="SSF56112">
    <property type="entry name" value="Protein kinase-like (PK-like)"/>
    <property type="match status" value="1"/>
</dbReference>
<evidence type="ECO:0000256" key="1">
    <source>
        <dbReference type="ARBA" id="ARBA00012513"/>
    </source>
</evidence>
<dbReference type="RefSeq" id="XP_004035844.1">
    <property type="nucleotide sequence ID" value="XM_004035796.1"/>
</dbReference>
<evidence type="ECO:0000256" key="2">
    <source>
        <dbReference type="ARBA" id="ARBA00023860"/>
    </source>
</evidence>
<dbReference type="InterPro" id="IPR011009">
    <property type="entry name" value="Kinase-like_dom_sf"/>
</dbReference>
<dbReference type="Proteomes" id="UP000008983">
    <property type="component" value="Unassembled WGS sequence"/>
</dbReference>
<dbReference type="PROSITE" id="PS00108">
    <property type="entry name" value="PROTEIN_KINASE_ST"/>
    <property type="match status" value="1"/>
</dbReference>
<evidence type="ECO:0000313" key="4">
    <source>
        <dbReference type="EMBL" id="EGR32358.1"/>
    </source>
</evidence>
<evidence type="ECO:0000313" key="5">
    <source>
        <dbReference type="Proteomes" id="UP000008983"/>
    </source>
</evidence>
<dbReference type="EMBL" id="GL983699">
    <property type="protein sequence ID" value="EGR32358.1"/>
    <property type="molecule type" value="Genomic_DNA"/>
</dbReference>
<dbReference type="AlphaFoldDB" id="G0QQZ3"/>
<dbReference type="GO" id="GO:0005524">
    <property type="term" value="F:ATP binding"/>
    <property type="evidence" value="ECO:0007669"/>
    <property type="project" value="InterPro"/>
</dbReference>
<dbReference type="STRING" id="857967.G0QQZ3"/>
<gene>
    <name evidence="4" type="ORF">IMG5_086120</name>
</gene>
<dbReference type="Gene3D" id="1.10.510.10">
    <property type="entry name" value="Transferase(Phosphotransferase) domain 1"/>
    <property type="match status" value="1"/>
</dbReference>
<dbReference type="InterPro" id="IPR000719">
    <property type="entry name" value="Prot_kinase_dom"/>
</dbReference>
<sequence>MEELKSMHHQLLYEGKIYQSLQGGIGIPTMYWCGQEGDYNFLVMELLGNNLEELFVQCGNKFSLKTVLMIADLILSDLEYFHFKSYIHRDIKPENFILGQGKRANQILIIDFGLSKKYRDPKTFEHISFRDGKTLIGTTRYASINCHKGYEQSRRDDLESLCYMLIYFLKGKLPWIWKIIKGYSY</sequence>
<accession>G0QQZ3</accession>
<dbReference type="eggNOG" id="KOG1164">
    <property type="taxonomic scope" value="Eukaryota"/>
</dbReference>
<dbReference type="InterPro" id="IPR050235">
    <property type="entry name" value="CK1_Ser-Thr_kinase"/>
</dbReference>
<feature type="domain" description="Protein kinase" evidence="3">
    <location>
        <begin position="1"/>
        <end position="185"/>
    </location>
</feature>
<dbReference type="OMA" id="GHECEYY"/>